<protein>
    <recommendedName>
        <fullName evidence="1">Retrovirus-related Pol polyprotein from transposon TNT 1-94-like beta-barrel domain-containing protein</fullName>
    </recommendedName>
</protein>
<organism evidence="2 3">
    <name type="scientific">Pisum sativum</name>
    <name type="common">Garden pea</name>
    <name type="synonym">Lathyrus oleraceus</name>
    <dbReference type="NCBI Taxonomy" id="3888"/>
    <lineage>
        <taxon>Eukaryota</taxon>
        <taxon>Viridiplantae</taxon>
        <taxon>Streptophyta</taxon>
        <taxon>Embryophyta</taxon>
        <taxon>Tracheophyta</taxon>
        <taxon>Spermatophyta</taxon>
        <taxon>Magnoliopsida</taxon>
        <taxon>eudicotyledons</taxon>
        <taxon>Gunneridae</taxon>
        <taxon>Pentapetalae</taxon>
        <taxon>rosids</taxon>
        <taxon>fabids</taxon>
        <taxon>Fabales</taxon>
        <taxon>Fabaceae</taxon>
        <taxon>Papilionoideae</taxon>
        <taxon>50 kb inversion clade</taxon>
        <taxon>NPAAA clade</taxon>
        <taxon>Hologalegina</taxon>
        <taxon>IRL clade</taxon>
        <taxon>Fabeae</taxon>
        <taxon>Lathyrus</taxon>
    </lineage>
</organism>
<comment type="caution">
    <text evidence="2">The sequence shown here is derived from an EMBL/GenBank/DDBJ whole genome shotgun (WGS) entry which is preliminary data.</text>
</comment>
<dbReference type="Proteomes" id="UP001058974">
    <property type="component" value="Chromosome 4"/>
</dbReference>
<name>A0A9D4XC87_PEA</name>
<gene>
    <name evidence="2" type="ORF">KIW84_042901</name>
</gene>
<accession>A0A9D4XC87</accession>
<dbReference type="AlphaFoldDB" id="A0A9D4XC87"/>
<reference evidence="2 3" key="1">
    <citation type="journal article" date="2022" name="Nat. Genet.">
        <title>Improved pea reference genome and pan-genome highlight genomic features and evolutionary characteristics.</title>
        <authorList>
            <person name="Yang T."/>
            <person name="Liu R."/>
            <person name="Luo Y."/>
            <person name="Hu S."/>
            <person name="Wang D."/>
            <person name="Wang C."/>
            <person name="Pandey M.K."/>
            <person name="Ge S."/>
            <person name="Xu Q."/>
            <person name="Li N."/>
            <person name="Li G."/>
            <person name="Huang Y."/>
            <person name="Saxena R.K."/>
            <person name="Ji Y."/>
            <person name="Li M."/>
            <person name="Yan X."/>
            <person name="He Y."/>
            <person name="Liu Y."/>
            <person name="Wang X."/>
            <person name="Xiang C."/>
            <person name="Varshney R.K."/>
            <person name="Ding H."/>
            <person name="Gao S."/>
            <person name="Zong X."/>
        </authorList>
    </citation>
    <scope>NUCLEOTIDE SEQUENCE [LARGE SCALE GENOMIC DNA]</scope>
    <source>
        <strain evidence="2 3">cv. Zhongwan 6</strain>
    </source>
</reference>
<dbReference type="Gramene" id="Psat04G0290100-T1">
    <property type="protein sequence ID" value="KAI5418439.1"/>
    <property type="gene ID" value="KIW84_042901"/>
</dbReference>
<evidence type="ECO:0000313" key="3">
    <source>
        <dbReference type="Proteomes" id="UP001058974"/>
    </source>
</evidence>
<dbReference type="Pfam" id="PF22936">
    <property type="entry name" value="Pol_BBD"/>
    <property type="match status" value="1"/>
</dbReference>
<proteinExistence type="predicted"/>
<sequence>MTEQLDRLYKLLESPTSSCSIARKCTSAFFSVSPSHTWIVDSVVSDHMIGETTLFSSYRTCASNQKIKIVDDSFSTNACKGSVVTPVLALKNVLHVQTYHVI</sequence>
<dbReference type="EMBL" id="JAMSHJ010000004">
    <property type="protein sequence ID" value="KAI5418439.1"/>
    <property type="molecule type" value="Genomic_DNA"/>
</dbReference>
<evidence type="ECO:0000259" key="1">
    <source>
        <dbReference type="Pfam" id="PF22936"/>
    </source>
</evidence>
<evidence type="ECO:0000313" key="2">
    <source>
        <dbReference type="EMBL" id="KAI5418439.1"/>
    </source>
</evidence>
<dbReference type="InterPro" id="IPR054722">
    <property type="entry name" value="PolX-like_BBD"/>
</dbReference>
<keyword evidence="3" id="KW-1185">Reference proteome</keyword>
<feature type="domain" description="Retrovirus-related Pol polyprotein from transposon TNT 1-94-like beta-barrel" evidence="1">
    <location>
        <begin position="38"/>
        <end position="98"/>
    </location>
</feature>